<evidence type="ECO:0000256" key="6">
    <source>
        <dbReference type="ARBA" id="ARBA00023146"/>
    </source>
</evidence>
<dbReference type="InterPro" id="IPR002314">
    <property type="entry name" value="aa-tRNA-synt_IIb"/>
</dbReference>
<name>A0ABT3B748_9CYAN</name>
<evidence type="ECO:0000256" key="5">
    <source>
        <dbReference type="ARBA" id="ARBA00022917"/>
    </source>
</evidence>
<keyword evidence="3" id="KW-0547">Nucleotide-binding</keyword>
<dbReference type="PRINTS" id="PR00981">
    <property type="entry name" value="TRNASYNTHSER"/>
</dbReference>
<dbReference type="RefSeq" id="WP_263748899.1">
    <property type="nucleotide sequence ID" value="NZ_JAOWRF010000389.1"/>
</dbReference>
<comment type="caution">
    <text evidence="9">The sequence shown here is derived from an EMBL/GenBank/DDBJ whole genome shotgun (WGS) entry which is preliminary data.</text>
</comment>
<evidence type="ECO:0000256" key="2">
    <source>
        <dbReference type="ARBA" id="ARBA00022598"/>
    </source>
</evidence>
<keyword evidence="10" id="KW-1185">Reference proteome</keyword>
<keyword evidence="2" id="KW-0436">Ligase</keyword>
<dbReference type="EC" id="6.1.1.11" evidence="1"/>
<organism evidence="9 10">
    <name type="scientific">Plectonema radiosum NIES-515</name>
    <dbReference type="NCBI Taxonomy" id="2986073"/>
    <lineage>
        <taxon>Bacteria</taxon>
        <taxon>Bacillati</taxon>
        <taxon>Cyanobacteriota</taxon>
        <taxon>Cyanophyceae</taxon>
        <taxon>Oscillatoriophycideae</taxon>
        <taxon>Oscillatoriales</taxon>
        <taxon>Microcoleaceae</taxon>
        <taxon>Plectonema</taxon>
    </lineage>
</organism>
<dbReference type="InterPro" id="IPR006195">
    <property type="entry name" value="aa-tRNA-synth_II"/>
</dbReference>
<evidence type="ECO:0000259" key="8">
    <source>
        <dbReference type="PROSITE" id="PS50862"/>
    </source>
</evidence>
<evidence type="ECO:0000313" key="10">
    <source>
        <dbReference type="Proteomes" id="UP001526143"/>
    </source>
</evidence>
<sequence>MGSRGFYLRGTISKFQKVLFDFALDVILSESFELFYVPLMLNDNVLTGTGHLPDFEGQQYEVKIAKDKSYYLVGSSEPSILGYFMNSDIGSLEEPVLTTCWSSCFRKEAGSYGRDQQGILRVHQFEKIEMVALCRPEQSQQLFEKFSSIEEKIYTSLGLHFRSVEICTGDLPHKHNTISTTLIQNYQPKVM</sequence>
<evidence type="ECO:0000256" key="3">
    <source>
        <dbReference type="ARBA" id="ARBA00022741"/>
    </source>
</evidence>
<dbReference type="Gene3D" id="3.30.930.10">
    <property type="entry name" value="Bira Bifunctional Protein, Domain 2"/>
    <property type="match status" value="1"/>
</dbReference>
<dbReference type="InterPro" id="IPR002317">
    <property type="entry name" value="Ser-tRNA-ligase_type_1"/>
</dbReference>
<dbReference type="SUPFAM" id="SSF55681">
    <property type="entry name" value="Class II aaRS and biotin synthetases"/>
    <property type="match status" value="1"/>
</dbReference>
<dbReference type="Proteomes" id="UP001526143">
    <property type="component" value="Unassembled WGS sequence"/>
</dbReference>
<gene>
    <name evidence="9" type="ORF">OGM63_27450</name>
</gene>
<evidence type="ECO:0000256" key="1">
    <source>
        <dbReference type="ARBA" id="ARBA00012840"/>
    </source>
</evidence>
<dbReference type="PANTHER" id="PTHR11778">
    <property type="entry name" value="SERYL-TRNA SYNTHETASE"/>
    <property type="match status" value="1"/>
</dbReference>
<keyword evidence="6" id="KW-0030">Aminoacyl-tRNA synthetase</keyword>
<evidence type="ECO:0000256" key="7">
    <source>
        <dbReference type="ARBA" id="ARBA00031113"/>
    </source>
</evidence>
<dbReference type="PROSITE" id="PS50862">
    <property type="entry name" value="AA_TRNA_LIGASE_II"/>
    <property type="match status" value="1"/>
</dbReference>
<evidence type="ECO:0000313" key="9">
    <source>
        <dbReference type="EMBL" id="MCV3217201.1"/>
    </source>
</evidence>
<protein>
    <recommendedName>
        <fullName evidence="1">serine--tRNA ligase</fullName>
        <ecNumber evidence="1">6.1.1.11</ecNumber>
    </recommendedName>
    <alternativeName>
        <fullName evidence="7">Seryl-tRNA synthetase</fullName>
    </alternativeName>
</protein>
<feature type="domain" description="Aminoacyl-transfer RNA synthetases class-II family profile" evidence="8">
    <location>
        <begin position="19"/>
        <end position="191"/>
    </location>
</feature>
<keyword evidence="5" id="KW-0648">Protein biosynthesis</keyword>
<proteinExistence type="predicted"/>
<dbReference type="EMBL" id="JAOWRF010000389">
    <property type="protein sequence ID" value="MCV3217201.1"/>
    <property type="molecule type" value="Genomic_DNA"/>
</dbReference>
<evidence type="ECO:0000256" key="4">
    <source>
        <dbReference type="ARBA" id="ARBA00022840"/>
    </source>
</evidence>
<dbReference type="Pfam" id="PF00587">
    <property type="entry name" value="tRNA-synt_2b"/>
    <property type="match status" value="1"/>
</dbReference>
<dbReference type="InterPro" id="IPR045864">
    <property type="entry name" value="aa-tRNA-synth_II/BPL/LPL"/>
</dbReference>
<reference evidence="9 10" key="1">
    <citation type="submission" date="2022-10" db="EMBL/GenBank/DDBJ databases">
        <title>Identification of biosynthetic pathway for the production of the potent trypsin inhibitor radiosumin.</title>
        <authorList>
            <person name="Fewer D.P."/>
            <person name="Delbaje E."/>
            <person name="Ouyang X."/>
            <person name="Agostino P.D."/>
            <person name="Wahlsten M."/>
            <person name="Jokela J."/>
            <person name="Permi P."/>
            <person name="Haapaniemi E."/>
            <person name="Koistinen H."/>
        </authorList>
    </citation>
    <scope>NUCLEOTIDE SEQUENCE [LARGE SCALE GENOMIC DNA]</scope>
    <source>
        <strain evidence="9 10">NIES-515</strain>
    </source>
</reference>
<keyword evidence="4" id="KW-0067">ATP-binding</keyword>
<accession>A0ABT3B748</accession>